<feature type="region of interest" description="Disordered" evidence="1">
    <location>
        <begin position="29"/>
        <end position="58"/>
    </location>
</feature>
<proteinExistence type="predicted"/>
<organism evidence="3 4">
    <name type="scientific">Anaerotruncus colihominis</name>
    <dbReference type="NCBI Taxonomy" id="169435"/>
    <lineage>
        <taxon>Bacteria</taxon>
        <taxon>Bacillati</taxon>
        <taxon>Bacillota</taxon>
        <taxon>Clostridia</taxon>
        <taxon>Eubacteriales</taxon>
        <taxon>Oscillospiraceae</taxon>
        <taxon>Anaerotruncus</taxon>
    </lineage>
</organism>
<dbReference type="Pfam" id="PF03382">
    <property type="entry name" value="DUF285"/>
    <property type="match status" value="3"/>
</dbReference>
<keyword evidence="4" id="KW-1185">Reference proteome</keyword>
<dbReference type="Proteomes" id="UP000446866">
    <property type="component" value="Unassembled WGS sequence"/>
</dbReference>
<sequence>MKKKSKRWLSIALTVSMLLAMSVPAFAEEPGSPLEQIPPDSVQEDIEKQEQNELEDKDLETAIQDAAVSKDEESAEEATIEKPKKAAARAAVADTTIVLYSNGTLVINELPEDRSTNTSAYGSVTIEASSSSFNENGGIDPPWRQSTWKKNLIKSVKFGSLTQPTSMKDWFRDCSNLSSFDSTNLDTSKVKDFSGLFASAGGSARSFSIKGLESWDTSSAETTSSMFESSYFEVPQDSFANWNLSKLTDASRMFYFYRSDEKNIGEISLPAGCNLTEFFASAYNIAATVKMQGAPSAFDSVFFGCGGNGEITLIPSNAEAKVWCKKMVALYGPAGTKSIANLHLPAEPMTTVLYADGTMIINEMESDRASNLKEHGAVLAETDPLDAENQDNPPWRTVEVFAEKAKFIYLGSPVIAKTMAEWFSGFTKLELFDSENLNASNAPNMTGMFRNTGIESEEGLEVIGMKNWQTYSHSERITSYMFAGAKVSAIDDLSGWMIGEADSMFEGLVGTLDAGTINLYYGKSFKNFAADAENLITVLKIYAIPSNYENAFFNAATGKTGDITLTYESYASDDVKDWCQQMVDLYGASGTETQGEVHLPYAKKTVLYEDGTLILNELSRDSTANIEKHGAVKKEFPAWDGTENDYVFGDTGVPWFNYRYDITAVEVGSKISPVDTSKWFFECPYAVAAELSKLDMSNVTNADQMFYNFGGNAAEKDIVISGLETWDTGKLKNMHGMFMWVGQFARSVTITGFTNWDTSSAEDTSEMFNFTGRSAKTVNLSGFDGWNTGKIKTTAKMFYGLGYDAVSVSLSGFENWDTASLENAESMFEQCASSDKQEVVMDLSKWDISNVTNMRNMFASFRISAEKVTLLGLDHWKFNNKAILSSMFDMLGITGSTPSVSEYNIGTLTIPGGCVTDNMFQGAHNVKGTLKLDGMPVSEYGGDINLAWRANTAGGALYLAPTDDETFAFAEETVSKYGPTGSESQGNVYLLKMFDFTVSESIMMTGTANSADLTVTDLTVENLGSKAITVSSVQVDSILNGWALAANSIDFAALTKDSKKFSLVIGGFDLSKGAYTAGGSISTNNQKVFNLTGKTGAVSTAINKQQIANLVVTVIAAE</sequence>
<feature type="signal peptide" evidence="2">
    <location>
        <begin position="1"/>
        <end position="27"/>
    </location>
</feature>
<dbReference type="EMBL" id="QXWK01000015">
    <property type="protein sequence ID" value="NBH61811.1"/>
    <property type="molecule type" value="Genomic_DNA"/>
</dbReference>
<evidence type="ECO:0000313" key="3">
    <source>
        <dbReference type="EMBL" id="NBH61811.1"/>
    </source>
</evidence>
<evidence type="ECO:0000256" key="1">
    <source>
        <dbReference type="SAM" id="MobiDB-lite"/>
    </source>
</evidence>
<accession>A0A845QL64</accession>
<comment type="caution">
    <text evidence="3">The sequence shown here is derived from an EMBL/GenBank/DDBJ whole genome shotgun (WGS) entry which is preliminary data.</text>
</comment>
<dbReference type="RefSeq" id="WP_160202094.1">
    <property type="nucleotide sequence ID" value="NZ_QXWK01000015.1"/>
</dbReference>
<dbReference type="AlphaFoldDB" id="A0A845QL64"/>
<reference evidence="3 4" key="1">
    <citation type="submission" date="2018-08" db="EMBL/GenBank/DDBJ databases">
        <title>Murine metabolic-syndrome-specific gut microbial biobank.</title>
        <authorList>
            <person name="Liu C."/>
        </authorList>
    </citation>
    <scope>NUCLEOTIDE SEQUENCE [LARGE SCALE GENOMIC DNA]</scope>
    <source>
        <strain evidence="3 4">28</strain>
    </source>
</reference>
<evidence type="ECO:0000256" key="2">
    <source>
        <dbReference type="SAM" id="SignalP"/>
    </source>
</evidence>
<feature type="chain" id="PRO_5032967348" evidence="2">
    <location>
        <begin position="28"/>
        <end position="1118"/>
    </location>
</feature>
<protein>
    <submittedName>
        <fullName evidence="3">BspA family leucine-rich repeat surface protein</fullName>
    </submittedName>
</protein>
<name>A0A845QL64_9FIRM</name>
<dbReference type="InterPro" id="IPR005046">
    <property type="entry name" value="DUF285"/>
</dbReference>
<evidence type="ECO:0000313" key="4">
    <source>
        <dbReference type="Proteomes" id="UP000446866"/>
    </source>
</evidence>
<keyword evidence="2" id="KW-0732">Signal</keyword>
<gene>
    <name evidence="3" type="ORF">D0435_09115</name>
</gene>